<dbReference type="InterPro" id="IPR036397">
    <property type="entry name" value="RNaseH_sf"/>
</dbReference>
<keyword evidence="6" id="KW-0269">Exonuclease</keyword>
<dbReference type="OrthoDB" id="2250022at2759"/>
<dbReference type="SMART" id="SM00474">
    <property type="entry name" value="35EXOc"/>
    <property type="match status" value="1"/>
</dbReference>
<dbReference type="GO" id="GO:0071040">
    <property type="term" value="P:nuclear polyadenylation-dependent antisense transcript catabolic process"/>
    <property type="evidence" value="ECO:0007669"/>
    <property type="project" value="TreeGrafter"/>
</dbReference>
<dbReference type="GO" id="GO:0000175">
    <property type="term" value="F:3'-5'-RNA exonuclease activity"/>
    <property type="evidence" value="ECO:0007669"/>
    <property type="project" value="InterPro"/>
</dbReference>
<dbReference type="InterPro" id="IPR045092">
    <property type="entry name" value="Rrp6-like"/>
</dbReference>
<dbReference type="InterPro" id="IPR012337">
    <property type="entry name" value="RNaseH-like_sf"/>
</dbReference>
<dbReference type="Gene3D" id="1.10.150.80">
    <property type="entry name" value="HRDC domain"/>
    <property type="match status" value="1"/>
</dbReference>
<dbReference type="Proteomes" id="UP000095023">
    <property type="component" value="Unassembled WGS sequence"/>
</dbReference>
<keyword evidence="7" id="KW-0539">Nucleus</keyword>
<evidence type="ECO:0000259" key="9">
    <source>
        <dbReference type="PROSITE" id="PS50967"/>
    </source>
</evidence>
<dbReference type="PANTHER" id="PTHR12124:SF47">
    <property type="entry name" value="EXOSOME COMPONENT 10"/>
    <property type="match status" value="1"/>
</dbReference>
<evidence type="ECO:0000256" key="5">
    <source>
        <dbReference type="ARBA" id="ARBA00022835"/>
    </source>
</evidence>
<evidence type="ECO:0000256" key="3">
    <source>
        <dbReference type="ARBA" id="ARBA00022722"/>
    </source>
</evidence>
<comment type="similarity">
    <text evidence="8">Belongs to the exosome component 10/RRP6 family.</text>
</comment>
<gene>
    <name evidence="10" type="ORF">CANCADRAFT_11487</name>
</gene>
<dbReference type="InterPro" id="IPR002121">
    <property type="entry name" value="HRDC_dom"/>
</dbReference>
<dbReference type="GO" id="GO:0000467">
    <property type="term" value="P:exonucleolytic trimming to generate mature 3'-end of 5.8S rRNA from tricistronic rRNA transcript (SSU-rRNA, 5.8S rRNA, LSU-rRNA)"/>
    <property type="evidence" value="ECO:0007669"/>
    <property type="project" value="InterPro"/>
</dbReference>
<dbReference type="GO" id="GO:0071044">
    <property type="term" value="P:histone mRNA catabolic process"/>
    <property type="evidence" value="ECO:0007669"/>
    <property type="project" value="TreeGrafter"/>
</dbReference>
<dbReference type="InterPro" id="IPR044876">
    <property type="entry name" value="HRDC_dom_sf"/>
</dbReference>
<dbReference type="PANTHER" id="PTHR12124">
    <property type="entry name" value="POLYMYOSITIS/SCLERODERMA AUTOANTIGEN-RELATED"/>
    <property type="match status" value="1"/>
</dbReference>
<evidence type="ECO:0000256" key="6">
    <source>
        <dbReference type="ARBA" id="ARBA00022839"/>
    </source>
</evidence>
<protein>
    <recommendedName>
        <fullName evidence="9">HRDC domain-containing protein</fullName>
    </recommendedName>
</protein>
<keyword evidence="11" id="KW-1185">Reference proteome</keyword>
<proteinExistence type="inferred from homology"/>
<evidence type="ECO:0000256" key="8">
    <source>
        <dbReference type="ARBA" id="ARBA00043957"/>
    </source>
</evidence>
<feature type="non-terminal residue" evidence="10">
    <location>
        <position position="375"/>
    </location>
</feature>
<feature type="non-terminal residue" evidence="10">
    <location>
        <position position="1"/>
    </location>
</feature>
<dbReference type="Gene3D" id="3.30.420.10">
    <property type="entry name" value="Ribonuclease H-like superfamily/Ribonuclease H"/>
    <property type="match status" value="1"/>
</dbReference>
<dbReference type="AlphaFoldDB" id="A0A1E4TMD8"/>
<comment type="subcellular location">
    <subcellularLocation>
        <location evidence="1">Nucleus</location>
    </subcellularLocation>
</comment>
<feature type="domain" description="HRDC" evidence="9">
    <location>
        <begin position="304"/>
        <end position="375"/>
    </location>
</feature>
<evidence type="ECO:0000313" key="11">
    <source>
        <dbReference type="Proteomes" id="UP000095023"/>
    </source>
</evidence>
<dbReference type="GO" id="GO:0071037">
    <property type="term" value="P:nuclear polyadenylation-dependent snRNA catabolic process"/>
    <property type="evidence" value="ECO:0007669"/>
    <property type="project" value="TreeGrafter"/>
</dbReference>
<dbReference type="InterPro" id="IPR010997">
    <property type="entry name" value="HRDC-like_sf"/>
</dbReference>
<dbReference type="GO" id="GO:0003727">
    <property type="term" value="F:single-stranded RNA binding"/>
    <property type="evidence" value="ECO:0007669"/>
    <property type="project" value="TreeGrafter"/>
</dbReference>
<evidence type="ECO:0000256" key="7">
    <source>
        <dbReference type="ARBA" id="ARBA00023242"/>
    </source>
</evidence>
<dbReference type="GO" id="GO:0071051">
    <property type="term" value="P:poly(A)-dependent snoRNA 3'-end processing"/>
    <property type="evidence" value="ECO:0007669"/>
    <property type="project" value="TreeGrafter"/>
</dbReference>
<keyword evidence="3" id="KW-0540">Nuclease</keyword>
<evidence type="ECO:0000256" key="1">
    <source>
        <dbReference type="ARBA" id="ARBA00004123"/>
    </source>
</evidence>
<dbReference type="PROSITE" id="PS50967">
    <property type="entry name" value="HRDC"/>
    <property type="match status" value="1"/>
</dbReference>
<dbReference type="GO" id="GO:0000166">
    <property type="term" value="F:nucleotide binding"/>
    <property type="evidence" value="ECO:0007669"/>
    <property type="project" value="InterPro"/>
</dbReference>
<evidence type="ECO:0000313" key="10">
    <source>
        <dbReference type="EMBL" id="ODV92897.1"/>
    </source>
</evidence>
<dbReference type="EMBL" id="KV453841">
    <property type="protein sequence ID" value="ODV92897.1"/>
    <property type="molecule type" value="Genomic_DNA"/>
</dbReference>
<dbReference type="SUPFAM" id="SSF47819">
    <property type="entry name" value="HRDC-like"/>
    <property type="match status" value="1"/>
</dbReference>
<dbReference type="GO" id="GO:0071038">
    <property type="term" value="P:TRAMP-dependent tRNA surveillance pathway"/>
    <property type="evidence" value="ECO:0007669"/>
    <property type="project" value="TreeGrafter"/>
</dbReference>
<dbReference type="GO" id="GO:0005730">
    <property type="term" value="C:nucleolus"/>
    <property type="evidence" value="ECO:0007669"/>
    <property type="project" value="TreeGrafter"/>
</dbReference>
<evidence type="ECO:0000256" key="2">
    <source>
        <dbReference type="ARBA" id="ARBA00022552"/>
    </source>
</evidence>
<name>A0A1E4TMD8_9ASCO</name>
<dbReference type="GO" id="GO:0071036">
    <property type="term" value="P:nuclear polyadenylation-dependent snoRNA catabolic process"/>
    <property type="evidence" value="ECO:0007669"/>
    <property type="project" value="TreeGrafter"/>
</dbReference>
<dbReference type="GO" id="GO:0071039">
    <property type="term" value="P:nuclear polyadenylation-dependent CUT catabolic process"/>
    <property type="evidence" value="ECO:0007669"/>
    <property type="project" value="TreeGrafter"/>
</dbReference>
<dbReference type="GO" id="GO:0000176">
    <property type="term" value="C:nuclear exosome (RNase complex)"/>
    <property type="evidence" value="ECO:0007669"/>
    <property type="project" value="TreeGrafter"/>
</dbReference>
<dbReference type="Pfam" id="PF00570">
    <property type="entry name" value="HRDC"/>
    <property type="match status" value="1"/>
</dbReference>
<dbReference type="InterPro" id="IPR002562">
    <property type="entry name" value="3'-5'_exonuclease_dom"/>
</dbReference>
<dbReference type="FunFam" id="3.30.420.10:FF:000059">
    <property type="entry name" value="Exosome complex exonuclease Rrp6"/>
    <property type="match status" value="1"/>
</dbReference>
<dbReference type="Pfam" id="PF01612">
    <property type="entry name" value="DNA_pol_A_exo1"/>
    <property type="match status" value="1"/>
</dbReference>
<evidence type="ECO:0000256" key="4">
    <source>
        <dbReference type="ARBA" id="ARBA00022801"/>
    </source>
</evidence>
<keyword evidence="2" id="KW-0698">rRNA processing</keyword>
<organism evidence="10 11">
    <name type="scientific">Tortispora caseinolytica NRRL Y-17796</name>
    <dbReference type="NCBI Taxonomy" id="767744"/>
    <lineage>
        <taxon>Eukaryota</taxon>
        <taxon>Fungi</taxon>
        <taxon>Dikarya</taxon>
        <taxon>Ascomycota</taxon>
        <taxon>Saccharomycotina</taxon>
        <taxon>Trigonopsidomycetes</taxon>
        <taxon>Trigonopsidales</taxon>
        <taxon>Trigonopsidaceae</taxon>
        <taxon>Tortispora</taxon>
    </lineage>
</organism>
<keyword evidence="5" id="KW-0271">Exosome</keyword>
<sequence length="375" mass="42917">IEKPQTAFKRKPDNFSMEPFKPILTSKPHAKVPLHKSLEPRTDLAEYGDRLFYDNPYKVEIEDSPFPDQIFEKADPIPPKPWGSNPAIWIDTPEQLNDLVDELSTLKEIAVDLEHHSVRSFYGFVCLMQISSREKDWLIDTISLYDHMEVFNNVFANPQILKVFHGAQSDIHWLQQHFGLYVVSLFDTQIAAKALNLEKMGLAYLLEKYCSFVTAKKYQLADWRQRPLSPSMMAYAQSDTHFLLYIYDNLRNALIDSPSDLLNDVIRSCRSRSATQYEKPFDRAELGEGTSGWKNLVAKNRLSGQKTIAAVKALCMWRDRIARVHDESYHHVLPNHVIIRLAMSVPTTATAVLKTSSKVSTYVEDNAAEIASLLK</sequence>
<dbReference type="GO" id="GO:0071035">
    <property type="term" value="P:nuclear polyadenylation-dependent rRNA catabolic process"/>
    <property type="evidence" value="ECO:0007669"/>
    <property type="project" value="TreeGrafter"/>
</dbReference>
<keyword evidence="4" id="KW-0378">Hydrolase</keyword>
<reference evidence="11" key="1">
    <citation type="submission" date="2016-02" db="EMBL/GenBank/DDBJ databases">
        <title>Comparative genomics of biotechnologically important yeasts.</title>
        <authorList>
            <consortium name="DOE Joint Genome Institute"/>
            <person name="Riley R."/>
            <person name="Haridas S."/>
            <person name="Wolfe K.H."/>
            <person name="Lopes M.R."/>
            <person name="Hittinger C.T."/>
            <person name="Goker M."/>
            <person name="Salamov A."/>
            <person name="Wisecaver J."/>
            <person name="Long T.M."/>
            <person name="Aerts A.L."/>
            <person name="Barry K."/>
            <person name="Choi C."/>
            <person name="Clum A."/>
            <person name="Coughlan A.Y."/>
            <person name="Deshpande S."/>
            <person name="Douglass A.P."/>
            <person name="Hanson S.J."/>
            <person name="Klenk H.-P."/>
            <person name="Labutti K."/>
            <person name="Lapidus A."/>
            <person name="Lindquist E."/>
            <person name="Lipzen A."/>
            <person name="Meier-Kolthoff J.P."/>
            <person name="Ohm R.A."/>
            <person name="Otillar R.P."/>
            <person name="Pangilinan J."/>
            <person name="Peng Y."/>
            <person name="Rokas A."/>
            <person name="Rosa C.A."/>
            <person name="Scheuner C."/>
            <person name="Sibirny A.A."/>
            <person name="Slot J.C."/>
            <person name="Stielow J.B."/>
            <person name="Sun H."/>
            <person name="Kurtzman C.P."/>
            <person name="Blackwell M."/>
            <person name="Jeffries T.W."/>
            <person name="Grigoriev I.V."/>
        </authorList>
    </citation>
    <scope>NUCLEOTIDE SEQUENCE [LARGE SCALE GENOMIC DNA]</scope>
    <source>
        <strain evidence="11">NRRL Y-17796</strain>
    </source>
</reference>
<accession>A0A1E4TMD8</accession>
<dbReference type="SUPFAM" id="SSF53098">
    <property type="entry name" value="Ribonuclease H-like"/>
    <property type="match status" value="1"/>
</dbReference>